<name>A0ABU9XZH5_9SPHN</name>
<feature type="region of interest" description="Disordered" evidence="1">
    <location>
        <begin position="29"/>
        <end position="82"/>
    </location>
</feature>
<dbReference type="Gene3D" id="3.40.50.360">
    <property type="match status" value="1"/>
</dbReference>
<dbReference type="Proteomes" id="UP001419910">
    <property type="component" value="Unassembled WGS sequence"/>
</dbReference>
<proteinExistence type="predicted"/>
<gene>
    <name evidence="2" type="ORF">ABC974_04890</name>
</gene>
<sequence>MARAGAAALEAAGHEVIVSDLYAMDFDPVSDRRNSRLSPTGAAWASKPKRRLPAGTMKALASAPKAVRRKSPPMETIASVAR</sequence>
<dbReference type="SUPFAM" id="SSF52218">
    <property type="entry name" value="Flavoproteins"/>
    <property type="match status" value="1"/>
</dbReference>
<protein>
    <submittedName>
        <fullName evidence="2">Uncharacterized protein</fullName>
    </submittedName>
</protein>
<accession>A0ABU9XZH5</accession>
<keyword evidence="3" id="KW-1185">Reference proteome</keyword>
<reference evidence="2 3" key="1">
    <citation type="submission" date="2024-05" db="EMBL/GenBank/DDBJ databases">
        <authorList>
            <person name="Liu Q."/>
            <person name="Xin Y.-H."/>
        </authorList>
    </citation>
    <scope>NUCLEOTIDE SEQUENCE [LARGE SCALE GENOMIC DNA]</scope>
    <source>
        <strain evidence="2 3">CGMCC 1.10181</strain>
    </source>
</reference>
<dbReference type="InterPro" id="IPR029039">
    <property type="entry name" value="Flavoprotein-like_sf"/>
</dbReference>
<evidence type="ECO:0000313" key="3">
    <source>
        <dbReference type="Proteomes" id="UP001419910"/>
    </source>
</evidence>
<dbReference type="EMBL" id="JBDIME010000003">
    <property type="protein sequence ID" value="MEN2788953.1"/>
    <property type="molecule type" value="Genomic_DNA"/>
</dbReference>
<evidence type="ECO:0000313" key="2">
    <source>
        <dbReference type="EMBL" id="MEN2788953.1"/>
    </source>
</evidence>
<organism evidence="2 3">
    <name type="scientific">Sphingomonas oligophenolica</name>
    <dbReference type="NCBI Taxonomy" id="301154"/>
    <lineage>
        <taxon>Bacteria</taxon>
        <taxon>Pseudomonadati</taxon>
        <taxon>Pseudomonadota</taxon>
        <taxon>Alphaproteobacteria</taxon>
        <taxon>Sphingomonadales</taxon>
        <taxon>Sphingomonadaceae</taxon>
        <taxon>Sphingomonas</taxon>
    </lineage>
</organism>
<evidence type="ECO:0000256" key="1">
    <source>
        <dbReference type="SAM" id="MobiDB-lite"/>
    </source>
</evidence>
<comment type="caution">
    <text evidence="2">The sequence shown here is derived from an EMBL/GenBank/DDBJ whole genome shotgun (WGS) entry which is preliminary data.</text>
</comment>